<dbReference type="SUPFAM" id="SSF55729">
    <property type="entry name" value="Acyl-CoA N-acyltransferases (Nat)"/>
    <property type="match status" value="2"/>
</dbReference>
<feature type="domain" description="N-acetyltransferase" evidence="3">
    <location>
        <begin position="194"/>
        <end position="334"/>
    </location>
</feature>
<dbReference type="RefSeq" id="WP_350242054.1">
    <property type="nucleotide sequence ID" value="NZ_CP158298.1"/>
</dbReference>
<organism evidence="4">
    <name type="scientific">Deinococcus sonorensis KR-87</name>
    <dbReference type="NCBI Taxonomy" id="694439"/>
    <lineage>
        <taxon>Bacteria</taxon>
        <taxon>Thermotogati</taxon>
        <taxon>Deinococcota</taxon>
        <taxon>Deinococci</taxon>
        <taxon>Deinococcales</taxon>
        <taxon>Deinococcaceae</taxon>
        <taxon>Deinococcus</taxon>
    </lineage>
</organism>
<dbReference type="InterPro" id="IPR050832">
    <property type="entry name" value="Bact_Acetyltransf"/>
</dbReference>
<evidence type="ECO:0000256" key="2">
    <source>
        <dbReference type="ARBA" id="ARBA00023315"/>
    </source>
</evidence>
<dbReference type="InterPro" id="IPR000182">
    <property type="entry name" value="GNAT_dom"/>
</dbReference>
<geneLocation type="plasmid" evidence="4">
    <name>pDson03</name>
</geneLocation>
<evidence type="ECO:0000259" key="3">
    <source>
        <dbReference type="PROSITE" id="PS51186"/>
    </source>
</evidence>
<accession>A0AAU7U6T9</accession>
<gene>
    <name evidence="4" type="ORF">ABOD76_05080</name>
</gene>
<name>A0AAU7U6T9_9DEIO</name>
<keyword evidence="2" id="KW-0012">Acyltransferase</keyword>
<feature type="domain" description="N-acetyltransferase" evidence="3">
    <location>
        <begin position="22"/>
        <end position="175"/>
    </location>
</feature>
<dbReference type="Pfam" id="PF00583">
    <property type="entry name" value="Acetyltransf_1"/>
    <property type="match status" value="2"/>
</dbReference>
<dbReference type="EMBL" id="CP158298">
    <property type="protein sequence ID" value="XBV84063.1"/>
    <property type="molecule type" value="Genomic_DNA"/>
</dbReference>
<dbReference type="KEGG" id="dsc:ABOD76_05080"/>
<reference evidence="4" key="1">
    <citation type="submission" date="2024-06" db="EMBL/GenBank/DDBJ databases">
        <title>Draft Genome Sequence of Deinococcus sonorensis Type Strain KR-87, a Biofilm Producing Representative of the Genus Deinococcus.</title>
        <authorList>
            <person name="Boren L.S."/>
            <person name="Grosso R.A."/>
            <person name="Hugenberg-Cox A.N."/>
            <person name="Hill J.T.E."/>
            <person name="Albert C.M."/>
            <person name="Tuohy J.M."/>
        </authorList>
    </citation>
    <scope>NUCLEOTIDE SEQUENCE</scope>
    <source>
        <strain evidence="4">KR-87</strain>
        <plasmid evidence="4">pDson03</plasmid>
    </source>
</reference>
<dbReference type="CDD" id="cd04301">
    <property type="entry name" value="NAT_SF"/>
    <property type="match status" value="2"/>
</dbReference>
<keyword evidence="4" id="KW-0614">Plasmid</keyword>
<dbReference type="GO" id="GO:0016747">
    <property type="term" value="F:acyltransferase activity, transferring groups other than amino-acyl groups"/>
    <property type="evidence" value="ECO:0007669"/>
    <property type="project" value="InterPro"/>
</dbReference>
<protein>
    <submittedName>
        <fullName evidence="4">GNAT family N-acetyltransferase</fullName>
    </submittedName>
</protein>
<dbReference type="PROSITE" id="PS51186">
    <property type="entry name" value="GNAT"/>
    <property type="match status" value="2"/>
</dbReference>
<dbReference type="InterPro" id="IPR016181">
    <property type="entry name" value="Acyl_CoA_acyltransferase"/>
</dbReference>
<dbReference type="PANTHER" id="PTHR43877">
    <property type="entry name" value="AMINOALKYLPHOSPHONATE N-ACETYLTRANSFERASE-RELATED-RELATED"/>
    <property type="match status" value="1"/>
</dbReference>
<dbReference type="AlphaFoldDB" id="A0AAU7U6T9"/>
<keyword evidence="1" id="KW-0808">Transferase</keyword>
<proteinExistence type="predicted"/>
<evidence type="ECO:0000256" key="1">
    <source>
        <dbReference type="ARBA" id="ARBA00022679"/>
    </source>
</evidence>
<evidence type="ECO:0000313" key="4">
    <source>
        <dbReference type="EMBL" id="XBV84063.1"/>
    </source>
</evidence>
<sequence>MPAQSPEHLLGAQANKGEWWSVCIRPFQASDLAALQALYESAGLPPAVDQAVTQPEDTLGDDALQRFVATDGRGLVGCAYVARSAWHPPGWYQGEVFVRPIARRRGVGSALAGRVEALAGTLGAETLTTWVDGQAPAAEHFAVRRGFAVVQRFVTMTLNVAHTEGEALDHWVSAARQRGVTLFSYEETGGTGDAPWRLYELNRRLAPLLPGNGEAFPTFEDYRREILEAAWFRPEGQLIAAVGDRWVGLAGLGFYEEGRRLHHEFTAVDAAYQRRGIALALKAWSVQRARAWGVREIRTGNDHSNTAIIELNRRLGYTLQPGVVKLRRAFPTAP</sequence>
<dbReference type="Gene3D" id="3.40.630.30">
    <property type="match status" value="1"/>
</dbReference>